<protein>
    <submittedName>
        <fullName evidence="2">TFIIH basal transcription factor complex helicase XPD subunit</fullName>
    </submittedName>
</protein>
<sequence>MRARLEYLRDQYQIRENDFLTFDAMRHAAQCVGRVIRGKTDYGIMIFADKRFARSDKRSKLPKWIQEYLTDNLTNLSTEEAVQLSKRFLRQMAQPFTREDMLGVALLSLDQLLEKEAARTEAEEEEVVPR</sequence>
<dbReference type="EMBL" id="HBUF01390550">
    <property type="protein sequence ID" value="CAG6733687.1"/>
    <property type="molecule type" value="Transcribed_RNA"/>
</dbReference>
<keyword evidence="2" id="KW-0347">Helicase</keyword>
<dbReference type="EMBL" id="HBUF01390549">
    <property type="protein sequence ID" value="CAG6733686.1"/>
    <property type="molecule type" value="Transcribed_RNA"/>
</dbReference>
<keyword evidence="2" id="KW-0378">Hydrolase</keyword>
<evidence type="ECO:0000313" key="2">
    <source>
        <dbReference type="EMBL" id="CAG6733684.1"/>
    </source>
</evidence>
<dbReference type="EMBL" id="HBUF01390548">
    <property type="protein sequence ID" value="CAG6733685.1"/>
    <property type="molecule type" value="Transcribed_RNA"/>
</dbReference>
<feature type="domain" description="ATP-dependent helicase C-terminal" evidence="1">
    <location>
        <begin position="2"/>
        <end position="67"/>
    </location>
</feature>
<dbReference type="PANTHER" id="PTHR11472:SF1">
    <property type="entry name" value="GENERAL TRANSCRIPTION AND DNA REPAIR FACTOR IIH HELICASE SUBUNIT XPD"/>
    <property type="match status" value="1"/>
</dbReference>
<name>A0A8D8YRE5_9HEMI</name>
<dbReference type="InterPro" id="IPR001945">
    <property type="entry name" value="RAD3/XPD"/>
</dbReference>
<dbReference type="GO" id="GO:0006366">
    <property type="term" value="P:transcription by RNA polymerase II"/>
    <property type="evidence" value="ECO:0007669"/>
    <property type="project" value="TreeGrafter"/>
</dbReference>
<dbReference type="GO" id="GO:0003684">
    <property type="term" value="F:damaged DNA binding"/>
    <property type="evidence" value="ECO:0007669"/>
    <property type="project" value="TreeGrafter"/>
</dbReference>
<dbReference type="InterPro" id="IPR027417">
    <property type="entry name" value="P-loop_NTPase"/>
</dbReference>
<organism evidence="2">
    <name type="scientific">Cacopsylla melanoneura</name>
    <dbReference type="NCBI Taxonomy" id="428564"/>
    <lineage>
        <taxon>Eukaryota</taxon>
        <taxon>Metazoa</taxon>
        <taxon>Ecdysozoa</taxon>
        <taxon>Arthropoda</taxon>
        <taxon>Hexapoda</taxon>
        <taxon>Insecta</taxon>
        <taxon>Pterygota</taxon>
        <taxon>Neoptera</taxon>
        <taxon>Paraneoptera</taxon>
        <taxon>Hemiptera</taxon>
        <taxon>Sternorrhyncha</taxon>
        <taxon>Psylloidea</taxon>
        <taxon>Psyllidae</taxon>
        <taxon>Psyllinae</taxon>
        <taxon>Cacopsylla</taxon>
    </lineage>
</organism>
<dbReference type="GO" id="GO:0003678">
    <property type="term" value="F:DNA helicase activity"/>
    <property type="evidence" value="ECO:0007669"/>
    <property type="project" value="InterPro"/>
</dbReference>
<dbReference type="GO" id="GO:0016818">
    <property type="term" value="F:hydrolase activity, acting on acid anhydrides, in phosphorus-containing anhydrides"/>
    <property type="evidence" value="ECO:0007669"/>
    <property type="project" value="InterPro"/>
</dbReference>
<proteinExistence type="predicted"/>
<dbReference type="EMBL" id="HBUF01390547">
    <property type="protein sequence ID" value="CAG6733684.1"/>
    <property type="molecule type" value="Transcribed_RNA"/>
</dbReference>
<evidence type="ECO:0000259" key="1">
    <source>
        <dbReference type="Pfam" id="PF13307"/>
    </source>
</evidence>
<reference evidence="2" key="1">
    <citation type="submission" date="2021-05" db="EMBL/GenBank/DDBJ databases">
        <authorList>
            <person name="Alioto T."/>
            <person name="Alioto T."/>
            <person name="Gomez Garrido J."/>
        </authorList>
    </citation>
    <scope>NUCLEOTIDE SEQUENCE</scope>
</reference>
<dbReference type="GO" id="GO:0005524">
    <property type="term" value="F:ATP binding"/>
    <property type="evidence" value="ECO:0007669"/>
    <property type="project" value="InterPro"/>
</dbReference>
<dbReference type="GO" id="GO:0006289">
    <property type="term" value="P:nucleotide-excision repair"/>
    <property type="evidence" value="ECO:0007669"/>
    <property type="project" value="InterPro"/>
</dbReference>
<dbReference type="Gene3D" id="3.40.50.300">
    <property type="entry name" value="P-loop containing nucleotide triphosphate hydrolases"/>
    <property type="match status" value="1"/>
</dbReference>
<accession>A0A8D8YRE5</accession>
<dbReference type="InterPro" id="IPR006555">
    <property type="entry name" value="ATP-dep_Helicase_C"/>
</dbReference>
<keyword evidence="2" id="KW-0067">ATP-binding</keyword>
<dbReference type="Pfam" id="PF13307">
    <property type="entry name" value="Helicase_C_2"/>
    <property type="match status" value="1"/>
</dbReference>
<dbReference type="PANTHER" id="PTHR11472">
    <property type="entry name" value="DNA REPAIR DEAD HELICASE RAD3/XP-D SUBFAMILY MEMBER"/>
    <property type="match status" value="1"/>
</dbReference>
<dbReference type="GO" id="GO:0045951">
    <property type="term" value="P:positive regulation of mitotic recombination"/>
    <property type="evidence" value="ECO:0007669"/>
    <property type="project" value="TreeGrafter"/>
</dbReference>
<keyword evidence="2" id="KW-0547">Nucleotide-binding</keyword>
<dbReference type="PRINTS" id="PR00852">
    <property type="entry name" value="XRODRMPGMNTD"/>
</dbReference>
<dbReference type="AlphaFoldDB" id="A0A8D8YRE5"/>
<dbReference type="GO" id="GO:0005634">
    <property type="term" value="C:nucleus"/>
    <property type="evidence" value="ECO:0007669"/>
    <property type="project" value="InterPro"/>
</dbReference>
<dbReference type="InterPro" id="IPR045028">
    <property type="entry name" value="DinG/Rad3-like"/>
</dbReference>